<evidence type="ECO:0000256" key="5">
    <source>
        <dbReference type="PIRSR" id="PIRSR622684-1"/>
    </source>
</evidence>
<feature type="active site" evidence="5 6">
    <location>
        <position position="278"/>
    </location>
</feature>
<sequence>MQDFVYRLQQITKLPDYTSIILNGEKYEDDLFPPKASSIFSKRQNKFDDEKKSQFEERIEWKRLHDLYPESDMDLIKDISVKDVKQGQLGDCYFISTLRGLVGSHPNEIKKIFVNKRINKSGIYVLRFLIKGHPEFITVDDYVPYCNYSKTLAFAQKMTKNIWPILVEKAWAKINGSYEDIERGSPTDGLDSLVPYSIQSFTKDDLEGNSELEENIHKASKLNYILAASSKVTKGEPDRKLHVEDPLSGIISDHCYIISGSYKVRIGTTNEHILKISNPWATQTYKGTWSDQDLKWTEELKEMVDFSKKNDGEFYTSYSNFIQCFESVTICKCNPFLRVISRKMSHKQNSYILINLTLPTNTDLSINIHQYMKRLFKPEDYKPGNIRVLIAEKTEYPKSPFKYVIGDYKYDTDLLSIDSPMILRKGTYYMYIQLDCEDQLDAQFSCNMIGSDMIVSKVSHSEFGFFLINTLKDYARTKVENSRISPKDAGFITKFFYSYETAGYGLYLFTNNSQNDSTALEKVQFTKLEGLKLLETSIRQKGVHISPILDKDKIFSEKYLEVKPGRERFLLVKMIERQCQSEYNYFTHIRYCVNNLIKMCLKDGKKEAITNPFAPKDVMNYYYLFHDYGVIFIFENKSKTYTLDEYFTLKKLENYRLTNQDLQLSKHKPFWKFTVKPKKRVVKHLQKINMGLKTSFQYNYNHKFIKAGDLESSVIERDSPEELSDLEVATIITQKGVKCAIKNPNSEEPMKIYYKYYFFGPFYGFLFKNEDPNYFFKADFKFQLQNLKLKDPSKGSKDTWTIKLGYMQSQTPKQHPKWPSPTLIPLNKNPKPTPALLIIPKIQLFV</sequence>
<evidence type="ECO:0000256" key="3">
    <source>
        <dbReference type="ARBA" id="ARBA00022801"/>
    </source>
</evidence>
<dbReference type="InterPro" id="IPR038765">
    <property type="entry name" value="Papain-like_cys_pep_sf"/>
</dbReference>
<dbReference type="EMBL" id="CAMPGE010027750">
    <property type="protein sequence ID" value="CAI2385355.1"/>
    <property type="molecule type" value="Genomic_DNA"/>
</dbReference>
<dbReference type="Gene3D" id="3.90.70.10">
    <property type="entry name" value="Cysteine proteinases"/>
    <property type="match status" value="1"/>
</dbReference>
<feature type="active site" evidence="5 6">
    <location>
        <position position="92"/>
    </location>
</feature>
<name>A0AAD2DAA7_EUPCR</name>
<dbReference type="PANTHER" id="PTHR10183">
    <property type="entry name" value="CALPAIN"/>
    <property type="match status" value="1"/>
</dbReference>
<evidence type="ECO:0000256" key="6">
    <source>
        <dbReference type="PROSITE-ProRule" id="PRU00239"/>
    </source>
</evidence>
<dbReference type="Pfam" id="PF00648">
    <property type="entry name" value="Peptidase_C2"/>
    <property type="match status" value="1"/>
</dbReference>
<evidence type="ECO:0000256" key="4">
    <source>
        <dbReference type="ARBA" id="ARBA00022807"/>
    </source>
</evidence>
<evidence type="ECO:0000313" key="8">
    <source>
        <dbReference type="EMBL" id="CAI2385355.1"/>
    </source>
</evidence>
<dbReference type="SUPFAM" id="SSF54001">
    <property type="entry name" value="Cysteine proteinases"/>
    <property type="match status" value="1"/>
</dbReference>
<evidence type="ECO:0000256" key="1">
    <source>
        <dbReference type="ARBA" id="ARBA00007623"/>
    </source>
</evidence>
<dbReference type="AlphaFoldDB" id="A0AAD2DAA7"/>
<organism evidence="8 9">
    <name type="scientific">Euplotes crassus</name>
    <dbReference type="NCBI Taxonomy" id="5936"/>
    <lineage>
        <taxon>Eukaryota</taxon>
        <taxon>Sar</taxon>
        <taxon>Alveolata</taxon>
        <taxon>Ciliophora</taxon>
        <taxon>Intramacronucleata</taxon>
        <taxon>Spirotrichea</taxon>
        <taxon>Hypotrichia</taxon>
        <taxon>Euplotida</taxon>
        <taxon>Euplotidae</taxon>
        <taxon>Moneuplotes</taxon>
    </lineage>
</organism>
<keyword evidence="4 6" id="KW-0788">Thiol protease</keyword>
<feature type="active site" evidence="5 6">
    <location>
        <position position="254"/>
    </location>
</feature>
<keyword evidence="3 6" id="KW-0378">Hydrolase</keyword>
<dbReference type="GO" id="GO:0004198">
    <property type="term" value="F:calcium-dependent cysteine-type endopeptidase activity"/>
    <property type="evidence" value="ECO:0007669"/>
    <property type="project" value="InterPro"/>
</dbReference>
<dbReference type="InterPro" id="IPR022684">
    <property type="entry name" value="Calpain_cysteine_protease"/>
</dbReference>
<comment type="caution">
    <text evidence="8">The sequence shown here is derived from an EMBL/GenBank/DDBJ whole genome shotgun (WGS) entry which is preliminary data.</text>
</comment>
<feature type="domain" description="Calpain catalytic" evidence="7">
    <location>
        <begin position="26"/>
        <end position="334"/>
    </location>
</feature>
<accession>A0AAD2DAA7</accession>
<keyword evidence="9" id="KW-1185">Reference proteome</keyword>
<dbReference type="InterPro" id="IPR001300">
    <property type="entry name" value="Peptidase_C2_calpain_cat"/>
</dbReference>
<reference evidence="8" key="1">
    <citation type="submission" date="2023-07" db="EMBL/GenBank/DDBJ databases">
        <authorList>
            <consortium name="AG Swart"/>
            <person name="Singh M."/>
            <person name="Singh A."/>
            <person name="Seah K."/>
            <person name="Emmerich C."/>
        </authorList>
    </citation>
    <scope>NUCLEOTIDE SEQUENCE</scope>
    <source>
        <strain evidence="8">DP1</strain>
    </source>
</reference>
<protein>
    <recommendedName>
        <fullName evidence="7">Calpain catalytic domain-containing protein</fullName>
    </recommendedName>
</protein>
<evidence type="ECO:0000256" key="2">
    <source>
        <dbReference type="ARBA" id="ARBA00022670"/>
    </source>
</evidence>
<dbReference type="PROSITE" id="PS50203">
    <property type="entry name" value="CALPAIN_CAT"/>
    <property type="match status" value="1"/>
</dbReference>
<comment type="similarity">
    <text evidence="1">Belongs to the peptidase C2 family.</text>
</comment>
<dbReference type="Proteomes" id="UP001295684">
    <property type="component" value="Unassembled WGS sequence"/>
</dbReference>
<dbReference type="PRINTS" id="PR00704">
    <property type="entry name" value="CALPAIN"/>
</dbReference>
<dbReference type="SMART" id="SM00230">
    <property type="entry name" value="CysPc"/>
    <property type="match status" value="1"/>
</dbReference>
<evidence type="ECO:0000259" key="7">
    <source>
        <dbReference type="PROSITE" id="PS50203"/>
    </source>
</evidence>
<proteinExistence type="inferred from homology"/>
<evidence type="ECO:0000313" key="9">
    <source>
        <dbReference type="Proteomes" id="UP001295684"/>
    </source>
</evidence>
<dbReference type="GO" id="GO:0006508">
    <property type="term" value="P:proteolysis"/>
    <property type="evidence" value="ECO:0007669"/>
    <property type="project" value="UniProtKB-KW"/>
</dbReference>
<dbReference type="PANTHER" id="PTHR10183:SF379">
    <property type="entry name" value="CALPAIN-5"/>
    <property type="match status" value="1"/>
</dbReference>
<gene>
    <name evidence="8" type="ORF">ECRASSUSDP1_LOCUS26912</name>
</gene>
<keyword evidence="2 6" id="KW-0645">Protease</keyword>